<comment type="subcellular location">
    <subcellularLocation>
        <location evidence="1">Nucleus</location>
    </subcellularLocation>
</comment>
<dbReference type="SMART" id="SM00951">
    <property type="entry name" value="QLQ"/>
    <property type="match status" value="1"/>
</dbReference>
<dbReference type="SMART" id="SM00490">
    <property type="entry name" value="HELICc"/>
    <property type="match status" value="1"/>
</dbReference>
<feature type="region of interest" description="Disordered" evidence="9">
    <location>
        <begin position="468"/>
        <end position="594"/>
    </location>
</feature>
<feature type="compositionally biased region" description="Polar residues" evidence="9">
    <location>
        <begin position="2083"/>
        <end position="2117"/>
    </location>
</feature>
<evidence type="ECO:0000256" key="2">
    <source>
        <dbReference type="ARBA" id="ARBA00022741"/>
    </source>
</evidence>
<feature type="compositionally biased region" description="Polar residues" evidence="9">
    <location>
        <begin position="2186"/>
        <end position="2202"/>
    </location>
</feature>
<keyword evidence="5" id="KW-0067">ATP-binding</keyword>
<dbReference type="PANTHER" id="PTHR10799">
    <property type="entry name" value="SNF2/RAD54 HELICASE FAMILY"/>
    <property type="match status" value="1"/>
</dbReference>
<dbReference type="InterPro" id="IPR014012">
    <property type="entry name" value="HSA_dom"/>
</dbReference>
<dbReference type="FunFam" id="3.40.50.300:FF:000871">
    <property type="entry name" value="Chromatin structure-remodeling complex protein SYD"/>
    <property type="match status" value="1"/>
</dbReference>
<feature type="region of interest" description="Disordered" evidence="9">
    <location>
        <begin position="1696"/>
        <end position="1722"/>
    </location>
</feature>
<feature type="region of interest" description="Disordered" evidence="9">
    <location>
        <begin position="2903"/>
        <end position="2924"/>
    </location>
</feature>
<accession>A0A371EQ48</accession>
<dbReference type="CDD" id="cd18793">
    <property type="entry name" value="SF2_C_SNF"/>
    <property type="match status" value="1"/>
</dbReference>
<feature type="compositionally biased region" description="Polar residues" evidence="9">
    <location>
        <begin position="3233"/>
        <end position="3242"/>
    </location>
</feature>
<dbReference type="OrthoDB" id="5857104at2759"/>
<feature type="compositionally biased region" description="Polar residues" evidence="9">
    <location>
        <begin position="1849"/>
        <end position="1861"/>
    </location>
</feature>
<evidence type="ECO:0000256" key="9">
    <source>
        <dbReference type="SAM" id="MobiDB-lite"/>
    </source>
</evidence>
<feature type="domain" description="HSA" evidence="12">
    <location>
        <begin position="859"/>
        <end position="933"/>
    </location>
</feature>
<dbReference type="InterPro" id="IPR001650">
    <property type="entry name" value="Helicase_C-like"/>
</dbReference>
<dbReference type="Proteomes" id="UP000257109">
    <property type="component" value="Unassembled WGS sequence"/>
</dbReference>
<feature type="compositionally biased region" description="Polar residues" evidence="9">
    <location>
        <begin position="503"/>
        <end position="517"/>
    </location>
</feature>
<dbReference type="GO" id="GO:0006355">
    <property type="term" value="P:regulation of DNA-templated transcription"/>
    <property type="evidence" value="ECO:0007669"/>
    <property type="project" value="InterPro"/>
</dbReference>
<dbReference type="SMART" id="SM00487">
    <property type="entry name" value="DEXDc"/>
    <property type="match status" value="1"/>
</dbReference>
<feature type="compositionally biased region" description="Polar residues" evidence="9">
    <location>
        <begin position="264"/>
        <end position="276"/>
    </location>
</feature>
<reference evidence="13" key="1">
    <citation type="submission" date="2018-05" db="EMBL/GenBank/DDBJ databases">
        <title>Draft genome of Mucuna pruriens seed.</title>
        <authorList>
            <person name="Nnadi N.E."/>
            <person name="Vos R."/>
            <person name="Hasami M.H."/>
            <person name="Devisetty U.K."/>
            <person name="Aguiy J.C."/>
        </authorList>
    </citation>
    <scope>NUCLEOTIDE SEQUENCE [LARGE SCALE GENOMIC DNA]</scope>
    <source>
        <strain evidence="13">JCA_2017</strain>
    </source>
</reference>
<feature type="compositionally biased region" description="Polar residues" evidence="9">
    <location>
        <begin position="482"/>
        <end position="493"/>
    </location>
</feature>
<feature type="compositionally biased region" description="Polar residues" evidence="9">
    <location>
        <begin position="2449"/>
        <end position="2461"/>
    </location>
</feature>
<feature type="compositionally biased region" description="Polar residues" evidence="9">
    <location>
        <begin position="3394"/>
        <end position="3405"/>
    </location>
</feature>
<feature type="compositionally biased region" description="Basic and acidic residues" evidence="9">
    <location>
        <begin position="468"/>
        <end position="480"/>
    </location>
</feature>
<dbReference type="InterPro" id="IPR038718">
    <property type="entry name" value="SNF2-like_sf"/>
</dbReference>
<keyword evidence="8" id="KW-0539">Nucleus</keyword>
<dbReference type="InterPro" id="IPR029295">
    <property type="entry name" value="SnAC"/>
</dbReference>
<evidence type="ECO:0000256" key="3">
    <source>
        <dbReference type="ARBA" id="ARBA00022801"/>
    </source>
</evidence>
<feature type="compositionally biased region" description="Low complexity" evidence="9">
    <location>
        <begin position="170"/>
        <end position="181"/>
    </location>
</feature>
<keyword evidence="3" id="KW-0378">Hydrolase</keyword>
<feature type="compositionally biased region" description="Basic and acidic residues" evidence="9">
    <location>
        <begin position="534"/>
        <end position="556"/>
    </location>
</feature>
<feature type="compositionally biased region" description="Basic and acidic residues" evidence="9">
    <location>
        <begin position="3415"/>
        <end position="3424"/>
    </location>
</feature>
<dbReference type="PROSITE" id="PS51192">
    <property type="entry name" value="HELICASE_ATP_BIND_1"/>
    <property type="match status" value="1"/>
</dbReference>
<evidence type="ECO:0000256" key="8">
    <source>
        <dbReference type="ARBA" id="ARBA00023242"/>
    </source>
</evidence>
<dbReference type="InterPro" id="IPR014978">
    <property type="entry name" value="Gln-Leu-Gln_QLQ"/>
</dbReference>
<proteinExistence type="predicted"/>
<dbReference type="STRING" id="157652.A0A371EQ48"/>
<dbReference type="Pfam" id="PF00271">
    <property type="entry name" value="Helicase_C"/>
    <property type="match status" value="1"/>
</dbReference>
<keyword evidence="6" id="KW-0805">Transcription regulation</keyword>
<evidence type="ECO:0000259" key="11">
    <source>
        <dbReference type="PROSITE" id="PS51194"/>
    </source>
</evidence>
<feature type="compositionally biased region" description="Polar residues" evidence="9">
    <location>
        <begin position="1909"/>
        <end position="1922"/>
    </location>
</feature>
<feature type="region of interest" description="Disordered" evidence="9">
    <location>
        <begin position="137"/>
        <end position="276"/>
    </location>
</feature>
<dbReference type="SMART" id="SM01314">
    <property type="entry name" value="SnAC"/>
    <property type="match status" value="1"/>
</dbReference>
<dbReference type="InterPro" id="IPR027417">
    <property type="entry name" value="P-loop_NTPase"/>
</dbReference>
<protein>
    <submittedName>
        <fullName evidence="13">Chromatin structure-remodeling complex protein SYD</fullName>
    </submittedName>
</protein>
<feature type="region of interest" description="Disordered" evidence="9">
    <location>
        <begin position="2228"/>
        <end position="2252"/>
    </location>
</feature>
<dbReference type="InterPro" id="IPR049730">
    <property type="entry name" value="SNF2/RAD54-like_C"/>
</dbReference>
<feature type="compositionally biased region" description="Polar residues" evidence="9">
    <location>
        <begin position="3438"/>
        <end position="3448"/>
    </location>
</feature>
<feature type="region of interest" description="Disordered" evidence="9">
    <location>
        <begin position="3228"/>
        <end position="3276"/>
    </location>
</feature>
<feature type="domain" description="Helicase ATP-binding" evidence="10">
    <location>
        <begin position="1032"/>
        <end position="1199"/>
    </location>
</feature>
<sequence length="3495" mass="381423">MILNRNLDFTRKGTLARVADLDSLLGVSEASDEMASSHNVELEAAKFLHKLIQDSKDEPAKLATKLYVILQHMKSSGKEHSMPYQVISRAMETVINQHGLDIEALKSSRLPLTGGPQIGSSSQSVVTKDSRVGLAENEVSKMDPFASGRPPVAPSGGAPDYYQGSVAQRSSQSFDQESPSSLDSRSANSQSQDRRDTANWDKQVNQKDGKKATTKRKRGDTSSPVELHVDSPSQLDHRSTGVNARKGKMTKAESSDGLPVKSGELTNFNMAPNSGQMENVSTLPASMRTMLRANQEGHHLLAKQTDLTKIGNPMVRAPNSKYAEDTEVSSAHVASGKQQGAYAKVHGGMVVPAGASSMAEAFSNSMQYGSAIERDGGSSTTLTDGHKIAPIGRQNSGSEMTMLRQGVPPRDTGKSTVPAMPASSAMPFKEQQLKQLRAQCLVFLAFRNGLAPKKLHLEIALGTAFSREDGSRKELIDHKGKSQSFNEPGNTSGAMMPFGGLSNVRQTDKNPSGSSSAGKIVEADSLSKGTESPRTLEDKANLHVTKRGEVERRIQERVTAQASSATSCQQQDSSSTRGAVVGNNHLDDVDTGNMQVGRSNQSSVVGQNSWAGFAGANEVSKGPSQISTIQHELSIERRENIPSQFQNVGNNCGSRNPNSVNHLSSFSLKEQWKPVPGTDSDSHGAAMMKDGNVMIKHVSPDGFKTAPLDNASKHGISFATEQDGNERLVSADLPPSPKYTMSERWIMDQQKKRLRVEQNWVQKQQKTKQRMATSFHKLKENVSSSEDISAKTKSVIELKKLQLLELQRRLRSLTVYSPFLGSDFLNDFFKPITTDMEHLKSIKKHRHGRRARPLERYEQKMREERQKRIRERQKEFFSEIEVHKEKLDDVFKIKRERWKGFNKYVKEFHKRKERIHREKIDRIQREKINLLKINDVEGYLRMVQDAKSDRVKQLLKETEKYLQKLGSKLQEAKTAAGRFGQDVDETGNHYMESNEKYYKMAHSIKESIQEQPSSLQGGKLREYQMNGLRWLVSLYNNHLNGILADEMGLGKTVQVISLICYLMETKNDRGPFLVVVPSSVLPGWDSEISFWAPGVHKIVYAGPPEERRRLFKERIVHQKFNVLLTTYEYLMNKHDRPKLSKIHWHYIIIDEGHRIKNASCKLNADLKHYQSSHRLLLTGTPLQNNLEELWALLNFLLPNIFNSSEDFSQWFNKPFESAGDSSPDEALLSEEENLLIINRLHQVLRPFVLRRLKHKVENELPEKIERLIRCEASSYQKLLMKRVEENLGSIGTTKVRSVHNSVMELRNICNHPYLSQLHAEEVDNFIPKHYLPPIVRLCGKLEMLDRLLPKLKATDHRVLFFSTMTRLLDVMEEYLTLKQYRYLRLDGHTSGGDRGALIDRFNQPNSPFFIFLLSIRAGGVGVNLQAADTVDLQAQARAHRIGQKRDVLVLRFETVQTVEEQVRASAEHKLGVANQSITAGFFDNNTSAEDRREYLEALLRECKKEEDAPVLDDDALNDLLARSETELDVFEAVDKKRKEDELATWKKLVLGQATDGSDLIPPLPARLVTDEDLKQFYEAMKISDVPKGEVESSGVKRKSGYLGGLDTKQYGRGKRAREVRSYEEQWTEEEFEKMCQVEAPDSPKVKEVAEMSYPANTSSSVASTTNSQPVAVPPVVPTLPTVESLPVQQVKEITPPAKRGRGRPKRITSDKSPAAMAPPVTSGTVELDTQLQKGIGSGHLASSTPDSVAHSAEVIGVNAPMQQSDTGVAPNAQPAIPMPTMPPNAQVAAVPVSVPIQARGQGRKSHGGEGIRRRGKKQVMISPPIPGGSVGPDLKVNEQLEDKLVSPSSGQAITQSETVSSLAAVPNPPSTLNSGKDPLGVGIVLNSQAPPPLPSITTMVQTAPYPPIQMQSKGQNQKSPTGVSRRRGKKQATIIGPVPDVLHQDLHQTANLPISSGSMSGEKATELKSLQENNVQESKCVQDQASRNLGDQYLKLMQGSDDSAKQAVIMSSCQDSTIKSPGQDLEKVKNPDVHDSSVKVVESSEITSSNIDEVCNDSRNETLSVRTLPVTEVTKDQHPVGKTHNQTVETSKTIPSVVDTPTNSLTGSGETTESISKSLDPLTPKIVPSTLSAVYPSTPGSESTHPGSIESMPTKRQGRKTQNRAEPPRRRGKKSASVLPVVPDAVTSQDPKLSHAQNSSGDSLLGKATANVTQTQAFEILLPSGVVSHDSSKRKERAINSTQNKQQKGASTRIDGAPISTFHMINDVARVMKEVFSGTCIPKPKTHDSAGSEDRNTSAVHVTTKAAVDASNNQSLEDKARCDTATTAAACLTSNVAVNVYEKQSEVASNTQNLEGKASIDMPTTGEHSLTSDIKEKAEQTQPCVESSTTECKIALDTTLVAAQKTDGSSERLPTSCALNDLNIDTSCHQTHSSSGAEPLVVIDHKLRNQSGSSEKCSRSSPLDIGGTGCPPIPLEPETFSNNPISSQADTCTQSHSSTNEPPDITEHISNEKLEPSEPTLKSSSLACVDGSGLLAQAENLGDQPQAVPSSPVTDPHLRTMIVSSISEHTEIKNETESNLKASAELSFDEGIVGDKITASQLLEPKNRITFGHNSPKALEPSMKQYSESASEMEGPVDLKAVQVQKHPDAVEPAEFHGTPLIESHSNPLHEEKRDEDSVCEQLQSCVAKPMNIDPVSHENIVLPKPIGNPKTDFSEVCHMEMDTSDRFVLPQPSGLEAVVNDLVGISGVGSLVEGTMTDAAVLSPSTLVEEQNRGSAVIISPVRSSEPLEESMEKDVANNSVIQEETKVDKVETDDSSISQILHVKHEVFQENVNLPSHLMTKEENIEGSSTRHLSISSSPSYELKDSKIEICDKYISQVGDSQTGSEDNMLKSLDLVSSPLARKEEGISSTSDNDGSEGHSMSLKIPVCSNVPDTVEPSLTQVKEEENIGVSSDSKLVVRSVPENDMEGSILLPENPELEMNKMSSDSSMTAIHSVEGQLSLVKGESSEIKISDQMDASQVSENDSERLTSKSMDAPSCPQMEGDNVDMLSDKGPLCSSLAPSEPRDILIENSTDGTKDPVANPLRQQKLECSEDERVDEMKTSDIGRVDPGLTSINTDLHSSLVMEQVKADVSYDSPLTAGEPKYCLTGENCEDANEESNPSEAEIGNQMDASDVAGVNKRLSPSNIIVPSSSMMTEDNTIVVSSDRGPLCSVLVPKELKDCQTEEGSCKDANQSKTQVGGISVDDITASEGKKEVETLSDEGPQGILEAQDGSRGLADIEDGTDCKSCASEVANVSEFPNPSVSVEKVEGLSKEGIVGSQATMQVSEESEAVTGDGIDVTPDCSAVPESASIGEASSLCSSAAGSEHVDSLSEKDLVGNSEAKFDTKESEASVSNQENQVVQENALEDMDHEENLSEKDLIDNTVAKLDTKESETGVSNQENQENALEDIENFPPSAAESQIVTEKAPEKSSDEKSSVEGEAQESETNLPVL</sequence>
<dbReference type="GO" id="GO:0042393">
    <property type="term" value="F:histone binding"/>
    <property type="evidence" value="ECO:0007669"/>
    <property type="project" value="InterPro"/>
</dbReference>
<dbReference type="EMBL" id="QJKJ01012673">
    <property type="protein sequence ID" value="RDX68124.1"/>
    <property type="molecule type" value="Genomic_DNA"/>
</dbReference>
<feature type="region of interest" description="Disordered" evidence="9">
    <location>
        <begin position="375"/>
        <end position="394"/>
    </location>
</feature>
<feature type="region of interest" description="Disordered" evidence="9">
    <location>
        <begin position="2077"/>
        <end position="2204"/>
    </location>
</feature>
<name>A0A371EQ48_MUCPR</name>
<feature type="compositionally biased region" description="Polar residues" evidence="9">
    <location>
        <begin position="2239"/>
        <end position="2250"/>
    </location>
</feature>
<dbReference type="PROSITE" id="PS51194">
    <property type="entry name" value="HELICASE_CTER"/>
    <property type="match status" value="1"/>
</dbReference>
<feature type="region of interest" description="Disordered" evidence="9">
    <location>
        <begin position="3387"/>
        <end position="3495"/>
    </location>
</feature>
<evidence type="ECO:0000259" key="10">
    <source>
        <dbReference type="PROSITE" id="PS51192"/>
    </source>
</evidence>
<dbReference type="SUPFAM" id="SSF52540">
    <property type="entry name" value="P-loop containing nucleoside triphosphate hydrolases"/>
    <property type="match status" value="2"/>
</dbReference>
<keyword evidence="4" id="KW-0347">Helicase</keyword>
<feature type="region of interest" description="Disordered" evidence="9">
    <location>
        <begin position="1798"/>
        <end position="1833"/>
    </location>
</feature>
<dbReference type="FunFam" id="3.40.50.10810:FF:000016">
    <property type="entry name" value="Chromatin structure-remodeling complex protein SYD"/>
    <property type="match status" value="1"/>
</dbReference>
<dbReference type="GO" id="GO:0005634">
    <property type="term" value="C:nucleus"/>
    <property type="evidence" value="ECO:0007669"/>
    <property type="project" value="UniProtKB-SubCell"/>
</dbReference>
<keyword evidence="2" id="KW-0547">Nucleotide-binding</keyword>
<feature type="domain" description="Helicase C-terminal" evidence="11">
    <location>
        <begin position="1343"/>
        <end position="1517"/>
    </location>
</feature>
<feature type="compositionally biased region" description="Polar residues" evidence="9">
    <location>
        <begin position="2479"/>
        <end position="2501"/>
    </location>
</feature>
<feature type="region of interest" description="Disordered" evidence="9">
    <location>
        <begin position="2449"/>
        <end position="2507"/>
    </location>
</feature>
<comment type="caution">
    <text evidence="13">The sequence shown here is derived from an EMBL/GenBank/DDBJ whole genome shotgun (WGS) entry which is preliminary data.</text>
</comment>
<feature type="compositionally biased region" description="Polar residues" evidence="9">
    <location>
        <begin position="182"/>
        <end position="191"/>
    </location>
</feature>
<feature type="compositionally biased region" description="Basic and acidic residues" evidence="9">
    <location>
        <begin position="3469"/>
        <end position="3481"/>
    </location>
</feature>
<dbReference type="GO" id="GO:0005524">
    <property type="term" value="F:ATP binding"/>
    <property type="evidence" value="ECO:0007669"/>
    <property type="project" value="UniProtKB-KW"/>
</dbReference>
<feature type="compositionally biased region" description="Basic and acidic residues" evidence="9">
    <location>
        <begin position="192"/>
        <end position="211"/>
    </location>
</feature>
<feature type="compositionally biased region" description="Low complexity" evidence="9">
    <location>
        <begin position="559"/>
        <end position="576"/>
    </location>
</feature>
<feature type="region of interest" description="Disordered" evidence="9">
    <location>
        <begin position="1849"/>
        <end position="1876"/>
    </location>
</feature>
<dbReference type="GO" id="GO:0048731">
    <property type="term" value="P:system development"/>
    <property type="evidence" value="ECO:0007669"/>
    <property type="project" value="UniProtKB-ARBA"/>
</dbReference>
<evidence type="ECO:0000259" key="12">
    <source>
        <dbReference type="PROSITE" id="PS51204"/>
    </source>
</evidence>
<keyword evidence="14" id="KW-1185">Reference proteome</keyword>
<dbReference type="PROSITE" id="PS51204">
    <property type="entry name" value="HSA"/>
    <property type="match status" value="1"/>
</dbReference>
<dbReference type="GO" id="GO:0016787">
    <property type="term" value="F:hydrolase activity"/>
    <property type="evidence" value="ECO:0007669"/>
    <property type="project" value="UniProtKB-KW"/>
</dbReference>
<dbReference type="InterPro" id="IPR014001">
    <property type="entry name" value="Helicase_ATP-bd"/>
</dbReference>
<keyword evidence="7" id="KW-0804">Transcription</keyword>
<dbReference type="Pfam" id="PF00176">
    <property type="entry name" value="SNF2-rel_dom"/>
    <property type="match status" value="1"/>
</dbReference>
<evidence type="ECO:0000256" key="1">
    <source>
        <dbReference type="ARBA" id="ARBA00004123"/>
    </source>
</evidence>
<dbReference type="InterPro" id="IPR000330">
    <property type="entry name" value="SNF2_N"/>
</dbReference>
<dbReference type="GO" id="GO:0004386">
    <property type="term" value="F:helicase activity"/>
    <property type="evidence" value="ECO:0007669"/>
    <property type="project" value="UniProtKB-KW"/>
</dbReference>
<feature type="region of interest" description="Disordered" evidence="9">
    <location>
        <begin position="3012"/>
        <end position="3040"/>
    </location>
</feature>
<evidence type="ECO:0000256" key="6">
    <source>
        <dbReference type="ARBA" id="ARBA00023015"/>
    </source>
</evidence>
<evidence type="ECO:0000256" key="7">
    <source>
        <dbReference type="ARBA" id="ARBA00023163"/>
    </source>
</evidence>
<feature type="region of interest" description="Disordered" evidence="9">
    <location>
        <begin position="1906"/>
        <end position="1931"/>
    </location>
</feature>
<evidence type="ECO:0000256" key="4">
    <source>
        <dbReference type="ARBA" id="ARBA00022806"/>
    </source>
</evidence>
<feature type="non-terminal residue" evidence="13">
    <location>
        <position position="1"/>
    </location>
</feature>
<dbReference type="Gene3D" id="3.40.50.10810">
    <property type="entry name" value="Tandem AAA-ATPase domain"/>
    <property type="match status" value="1"/>
</dbReference>
<dbReference type="Gene3D" id="3.40.50.300">
    <property type="entry name" value="P-loop containing nucleotide triphosphate hydrolases"/>
    <property type="match status" value="1"/>
</dbReference>
<evidence type="ECO:0000313" key="14">
    <source>
        <dbReference type="Proteomes" id="UP000257109"/>
    </source>
</evidence>
<dbReference type="CDD" id="cd17996">
    <property type="entry name" value="DEXHc_SMARCA2_SMARCA4"/>
    <property type="match status" value="1"/>
</dbReference>
<evidence type="ECO:0000256" key="5">
    <source>
        <dbReference type="ARBA" id="ARBA00022840"/>
    </source>
</evidence>
<organism evidence="13 14">
    <name type="scientific">Mucuna pruriens</name>
    <name type="common">Velvet bean</name>
    <name type="synonym">Dolichos pruriens</name>
    <dbReference type="NCBI Taxonomy" id="157652"/>
    <lineage>
        <taxon>Eukaryota</taxon>
        <taxon>Viridiplantae</taxon>
        <taxon>Streptophyta</taxon>
        <taxon>Embryophyta</taxon>
        <taxon>Tracheophyta</taxon>
        <taxon>Spermatophyta</taxon>
        <taxon>Magnoliopsida</taxon>
        <taxon>eudicotyledons</taxon>
        <taxon>Gunneridae</taxon>
        <taxon>Pentapetalae</taxon>
        <taxon>rosids</taxon>
        <taxon>fabids</taxon>
        <taxon>Fabales</taxon>
        <taxon>Fabaceae</taxon>
        <taxon>Papilionoideae</taxon>
        <taxon>50 kb inversion clade</taxon>
        <taxon>NPAAA clade</taxon>
        <taxon>indigoferoid/millettioid clade</taxon>
        <taxon>Phaseoleae</taxon>
        <taxon>Mucuna</taxon>
    </lineage>
</organism>
<evidence type="ECO:0000313" key="13">
    <source>
        <dbReference type="EMBL" id="RDX68124.1"/>
    </source>
</evidence>
<dbReference type="Pfam" id="PF14619">
    <property type="entry name" value="SnAC"/>
    <property type="match status" value="1"/>
</dbReference>
<gene>
    <name evidence="13" type="primary">SYD</name>
    <name evidence="13" type="ORF">CR513_52918</name>
</gene>